<dbReference type="Pfam" id="PF01569">
    <property type="entry name" value="PAP2"/>
    <property type="match status" value="1"/>
</dbReference>
<organism evidence="3 4">
    <name type="scientific">Thermobaculum terrenum (strain ATCC BAA-798 / CCMEE 7001 / YNP1)</name>
    <dbReference type="NCBI Taxonomy" id="525904"/>
    <lineage>
        <taxon>Bacteria</taxon>
        <taxon>Bacillati</taxon>
        <taxon>Chloroflexota</taxon>
        <taxon>Chloroflexia</taxon>
        <taxon>Candidatus Thermobaculales</taxon>
        <taxon>Candidatus Thermobaculaceae</taxon>
        <taxon>Thermobaculum</taxon>
    </lineage>
</organism>
<feature type="transmembrane region" description="Helical" evidence="1">
    <location>
        <begin position="149"/>
        <end position="169"/>
    </location>
</feature>
<feature type="transmembrane region" description="Helical" evidence="1">
    <location>
        <begin position="124"/>
        <end position="143"/>
    </location>
</feature>
<evidence type="ECO:0000256" key="1">
    <source>
        <dbReference type="SAM" id="Phobius"/>
    </source>
</evidence>
<keyword evidence="4" id="KW-1185">Reference proteome</keyword>
<accession>D1CC47</accession>
<dbReference type="Proteomes" id="UP000000323">
    <property type="component" value="Chromosome 1"/>
</dbReference>
<feature type="transmembrane region" description="Helical" evidence="1">
    <location>
        <begin position="21"/>
        <end position="42"/>
    </location>
</feature>
<dbReference type="InterPro" id="IPR036938">
    <property type="entry name" value="PAP2/HPO_sf"/>
</dbReference>
<evidence type="ECO:0000259" key="2">
    <source>
        <dbReference type="SMART" id="SM00014"/>
    </source>
</evidence>
<gene>
    <name evidence="3" type="ordered locus">Tter_1456</name>
</gene>
<dbReference type="OrthoDB" id="9789113at2"/>
<dbReference type="HOGENOM" id="CLU_072573_8_1_0"/>
<dbReference type="AlphaFoldDB" id="D1CC47"/>
<sequence length="192" mass="21246">MDYAFERWINSSAGHHPLIDGVMVHIVAWGEYAFIVVVALWLLQGVITADSLELLGAVTALLAAVVALSANQAIAHIWYRPRPYVAHPNTVHLLLHHSPDASFPSDHAAASMAISFVLMNFHRYLGILLLLFALLMCYSRVYVGDHYPGDIFAGLIVGLVSALLLLFCFQRVARYISGRLETMLMKARAALF</sequence>
<keyword evidence="1" id="KW-0812">Transmembrane</keyword>
<dbReference type="KEGG" id="ttr:Tter_1456"/>
<proteinExistence type="predicted"/>
<dbReference type="EMBL" id="CP001825">
    <property type="protein sequence ID" value="ACZ42362.1"/>
    <property type="molecule type" value="Genomic_DNA"/>
</dbReference>
<keyword evidence="1" id="KW-0472">Membrane</keyword>
<dbReference type="InterPro" id="IPR000326">
    <property type="entry name" value="PAP2/HPO"/>
</dbReference>
<feature type="transmembrane region" description="Helical" evidence="1">
    <location>
        <begin position="54"/>
        <end position="74"/>
    </location>
</feature>
<evidence type="ECO:0000313" key="4">
    <source>
        <dbReference type="Proteomes" id="UP000000323"/>
    </source>
</evidence>
<dbReference type="SMART" id="SM00014">
    <property type="entry name" value="acidPPc"/>
    <property type="match status" value="1"/>
</dbReference>
<dbReference type="PANTHER" id="PTHR14969">
    <property type="entry name" value="SPHINGOSINE-1-PHOSPHATE PHOSPHOHYDROLASE"/>
    <property type="match status" value="1"/>
</dbReference>
<dbReference type="eggNOG" id="COG0671">
    <property type="taxonomic scope" value="Bacteria"/>
</dbReference>
<dbReference type="Gene3D" id="1.20.144.10">
    <property type="entry name" value="Phosphatidic acid phosphatase type 2/haloperoxidase"/>
    <property type="match status" value="1"/>
</dbReference>
<name>D1CC47_THET1</name>
<protein>
    <submittedName>
        <fullName evidence="3">Phosphoesterase PA-phosphatase related protein</fullName>
    </submittedName>
</protein>
<evidence type="ECO:0000313" key="3">
    <source>
        <dbReference type="EMBL" id="ACZ42362.1"/>
    </source>
</evidence>
<dbReference type="RefSeq" id="WP_012875397.1">
    <property type="nucleotide sequence ID" value="NC_013525.1"/>
</dbReference>
<dbReference type="SUPFAM" id="SSF48317">
    <property type="entry name" value="Acid phosphatase/Vanadium-dependent haloperoxidase"/>
    <property type="match status" value="1"/>
</dbReference>
<feature type="domain" description="Phosphatidic acid phosphatase type 2/haloperoxidase" evidence="2">
    <location>
        <begin position="55"/>
        <end position="166"/>
    </location>
</feature>
<dbReference type="STRING" id="525904.Tter_1456"/>
<reference evidence="4" key="1">
    <citation type="journal article" date="2010" name="Stand. Genomic Sci.">
        <title>Complete genome sequence of 'Thermobaculum terrenum' type strain (YNP1).</title>
        <authorList>
            <person name="Kiss H."/>
            <person name="Cleland D."/>
            <person name="Lapidus A."/>
            <person name="Lucas S."/>
            <person name="Glavina Del Rio T."/>
            <person name="Nolan M."/>
            <person name="Tice H."/>
            <person name="Han C."/>
            <person name="Goodwin L."/>
            <person name="Pitluck S."/>
            <person name="Liolios K."/>
            <person name="Ivanova N."/>
            <person name="Mavromatis K."/>
            <person name="Ovchinnikova G."/>
            <person name="Pati A."/>
            <person name="Chen A."/>
            <person name="Palaniappan K."/>
            <person name="Land M."/>
            <person name="Hauser L."/>
            <person name="Chang Y."/>
            <person name="Jeffries C."/>
            <person name="Lu M."/>
            <person name="Brettin T."/>
            <person name="Detter J."/>
            <person name="Goker M."/>
            <person name="Tindall B."/>
            <person name="Beck B."/>
            <person name="McDermott T."/>
            <person name="Woyke T."/>
            <person name="Bristow J."/>
            <person name="Eisen J."/>
            <person name="Markowitz V."/>
            <person name="Hugenholtz P."/>
            <person name="Kyrpides N."/>
            <person name="Klenk H."/>
            <person name="Cheng J."/>
        </authorList>
    </citation>
    <scope>NUCLEOTIDE SEQUENCE [LARGE SCALE GENOMIC DNA]</scope>
    <source>
        <strain evidence="4">ATCC BAA-798 / YNP1</strain>
    </source>
</reference>
<dbReference type="PANTHER" id="PTHR14969:SF58">
    <property type="entry name" value="UNDECAPRENYL-DIPHOSPHATASE BCRC"/>
    <property type="match status" value="1"/>
</dbReference>
<keyword evidence="1" id="KW-1133">Transmembrane helix</keyword>